<comment type="caution">
    <text evidence="7">The sequence shown here is derived from an EMBL/GenBank/DDBJ whole genome shotgun (WGS) entry which is preliminary data.</text>
</comment>
<dbReference type="GO" id="GO:0016020">
    <property type="term" value="C:membrane"/>
    <property type="evidence" value="ECO:0007669"/>
    <property type="project" value="UniProtKB-SubCell"/>
</dbReference>
<dbReference type="AlphaFoldDB" id="A0A7C8M0U7"/>
<dbReference type="OrthoDB" id="5294024at2759"/>
<evidence type="ECO:0000256" key="2">
    <source>
        <dbReference type="ARBA" id="ARBA00006757"/>
    </source>
</evidence>
<comment type="similarity">
    <text evidence="2">Belongs to the paxB family.</text>
</comment>
<proteinExistence type="inferred from homology"/>
<sequence length="282" mass="31637">MGSNDIPPPHVSSSYHTVCALLLGTGGILYTITYALMARQSLRDRTYAMPLLPLAFNVAWEIIFALYVAESAQEKAVFTTWLILDIGLVYATVKYGQKEWRHAPVVGRHIGKILTASVLWWCWALWAICSWWLDEENPVNPKDGKIYRGAIGPDSTELGYWTALVAQAVLSCLSLAQIVVRGNGKGASYTAWMSRFVGSLSGLLAYYGYCWYVWPEAHSYCMSPFSICLMVTWIVADIAYFPVLRAVKRSDAVLRQERERAGQSKPKYLGKHQSTWLTVVHG</sequence>
<dbReference type="Proteomes" id="UP000481861">
    <property type="component" value="Unassembled WGS sequence"/>
</dbReference>
<dbReference type="EMBL" id="JAADJZ010000033">
    <property type="protein sequence ID" value="KAF2865416.1"/>
    <property type="molecule type" value="Genomic_DNA"/>
</dbReference>
<feature type="transmembrane region" description="Helical" evidence="6">
    <location>
        <begin position="48"/>
        <end position="69"/>
    </location>
</feature>
<evidence type="ECO:0000256" key="3">
    <source>
        <dbReference type="ARBA" id="ARBA00022692"/>
    </source>
</evidence>
<comment type="subcellular location">
    <subcellularLocation>
        <location evidence="1">Membrane</location>
        <topology evidence="1">Multi-pass membrane protein</topology>
    </subcellularLocation>
</comment>
<feature type="transmembrane region" description="Helical" evidence="6">
    <location>
        <begin position="158"/>
        <end position="180"/>
    </location>
</feature>
<evidence type="ECO:0000256" key="4">
    <source>
        <dbReference type="ARBA" id="ARBA00022989"/>
    </source>
</evidence>
<keyword evidence="8" id="KW-1185">Reference proteome</keyword>
<dbReference type="Pfam" id="PF25129">
    <property type="entry name" value="Pyr4-TMTC"/>
    <property type="match status" value="1"/>
</dbReference>
<keyword evidence="3 6" id="KW-0812">Transmembrane</keyword>
<accession>A0A7C8M0U7</accession>
<organism evidence="7 8">
    <name type="scientific">Massariosphaeria phaeospora</name>
    <dbReference type="NCBI Taxonomy" id="100035"/>
    <lineage>
        <taxon>Eukaryota</taxon>
        <taxon>Fungi</taxon>
        <taxon>Dikarya</taxon>
        <taxon>Ascomycota</taxon>
        <taxon>Pezizomycotina</taxon>
        <taxon>Dothideomycetes</taxon>
        <taxon>Pleosporomycetidae</taxon>
        <taxon>Pleosporales</taxon>
        <taxon>Pleosporales incertae sedis</taxon>
        <taxon>Massariosphaeria</taxon>
    </lineage>
</organism>
<feature type="transmembrane region" description="Helical" evidence="6">
    <location>
        <begin position="220"/>
        <end position="241"/>
    </location>
</feature>
<gene>
    <name evidence="7" type="ORF">BDV95DRAFT_507196</name>
</gene>
<evidence type="ECO:0000313" key="8">
    <source>
        <dbReference type="Proteomes" id="UP000481861"/>
    </source>
</evidence>
<dbReference type="GO" id="GO:0016829">
    <property type="term" value="F:lyase activity"/>
    <property type="evidence" value="ECO:0007669"/>
    <property type="project" value="InterPro"/>
</dbReference>
<name>A0A7C8M0U7_9PLEO</name>
<evidence type="ECO:0000313" key="7">
    <source>
        <dbReference type="EMBL" id="KAF2865416.1"/>
    </source>
</evidence>
<dbReference type="PANTHER" id="PTHR42038:SF2">
    <property type="entry name" value="TERPENE CYCLASE AUSL"/>
    <property type="match status" value="1"/>
</dbReference>
<feature type="transmembrane region" description="Helical" evidence="6">
    <location>
        <begin position="75"/>
        <end position="93"/>
    </location>
</feature>
<keyword evidence="5 6" id="KW-0472">Membrane</keyword>
<evidence type="ECO:0000256" key="5">
    <source>
        <dbReference type="ARBA" id="ARBA00023136"/>
    </source>
</evidence>
<feature type="transmembrane region" description="Helical" evidence="6">
    <location>
        <begin position="15"/>
        <end position="36"/>
    </location>
</feature>
<evidence type="ECO:0000256" key="1">
    <source>
        <dbReference type="ARBA" id="ARBA00004141"/>
    </source>
</evidence>
<reference evidence="7 8" key="1">
    <citation type="submission" date="2020-01" db="EMBL/GenBank/DDBJ databases">
        <authorList>
            <consortium name="DOE Joint Genome Institute"/>
            <person name="Haridas S."/>
            <person name="Albert R."/>
            <person name="Binder M."/>
            <person name="Bloem J."/>
            <person name="Labutti K."/>
            <person name="Salamov A."/>
            <person name="Andreopoulos B."/>
            <person name="Baker S.E."/>
            <person name="Barry K."/>
            <person name="Bills G."/>
            <person name="Bluhm B.H."/>
            <person name="Cannon C."/>
            <person name="Castanera R."/>
            <person name="Culley D.E."/>
            <person name="Daum C."/>
            <person name="Ezra D."/>
            <person name="Gonzalez J.B."/>
            <person name="Henrissat B."/>
            <person name="Kuo A."/>
            <person name="Liang C."/>
            <person name="Lipzen A."/>
            <person name="Lutzoni F."/>
            <person name="Magnuson J."/>
            <person name="Mondo S."/>
            <person name="Nolan M."/>
            <person name="Ohm R."/>
            <person name="Pangilinan J."/>
            <person name="Park H.-J.H."/>
            <person name="Ramirez L."/>
            <person name="Alfaro M."/>
            <person name="Sun H."/>
            <person name="Tritt A."/>
            <person name="Yoshinaga Y."/>
            <person name="Zwiers L.-H.L."/>
            <person name="Turgeon B.G."/>
            <person name="Goodwin S.B."/>
            <person name="Spatafora J.W."/>
            <person name="Crous P.W."/>
            <person name="Grigoriev I.V."/>
        </authorList>
    </citation>
    <scope>NUCLEOTIDE SEQUENCE [LARGE SCALE GENOMIC DNA]</scope>
    <source>
        <strain evidence="7 8">CBS 611.86</strain>
    </source>
</reference>
<dbReference type="PANTHER" id="PTHR42038">
    <property type="match status" value="1"/>
</dbReference>
<evidence type="ECO:0000256" key="6">
    <source>
        <dbReference type="SAM" id="Phobius"/>
    </source>
</evidence>
<dbReference type="InterPro" id="IPR039020">
    <property type="entry name" value="PaxB-like"/>
</dbReference>
<feature type="transmembrane region" description="Helical" evidence="6">
    <location>
        <begin position="192"/>
        <end position="214"/>
    </location>
</feature>
<feature type="transmembrane region" description="Helical" evidence="6">
    <location>
        <begin position="113"/>
        <end position="133"/>
    </location>
</feature>
<keyword evidence="4 6" id="KW-1133">Transmembrane helix</keyword>
<protein>
    <submittedName>
        <fullName evidence="7">Uncharacterized protein</fullName>
    </submittedName>
</protein>